<dbReference type="NCBIfam" id="TIGR01624">
    <property type="entry name" value="LRP1_Cterm"/>
    <property type="match status" value="1"/>
</dbReference>
<comment type="caution">
    <text evidence="9">The sequence shown here is derived from an EMBL/GenBank/DDBJ whole genome shotgun (WGS) entry which is preliminary data.</text>
</comment>
<evidence type="ECO:0000256" key="3">
    <source>
        <dbReference type="ARBA" id="ARBA00022723"/>
    </source>
</evidence>
<evidence type="ECO:0000256" key="7">
    <source>
        <dbReference type="ARBA" id="ARBA00023242"/>
    </source>
</evidence>
<dbReference type="Pfam" id="PF05142">
    <property type="entry name" value="DUF702"/>
    <property type="match status" value="1"/>
</dbReference>
<comment type="similarity">
    <text evidence="2">Belongs to the SHI protein family.</text>
</comment>
<evidence type="ECO:0000256" key="8">
    <source>
        <dbReference type="SAM" id="MobiDB-lite"/>
    </source>
</evidence>
<sequence>MAGFFSLGGGRGRDAGGDHSNAAGQPQSSGNNNRHSAAAAHISPESWFLLRNDQDIPPAYKGFELWQDQPSIRHHQHQHQISHLQDLYSSSAAAAAAAAAGLSRNAGGVLNASTSAVPAAEETSRSAAALVMMSGSGGISCQDCGNQAKKDCSHMRCRTCCRSRGFQCNTHVKSTWVPAAKRRERQLLNQQHQQLSSSSTASQSQDTLQLRGGGTGRETPKRHRDDPNASSRLPSAISGLEMGYFPAKVSLNAAFHCVRMRSIDDSEDQCAYRAAVNIGGHVFKGILYDQGPESQYMAAGESSSGGSAGGAHTAQQNLLSSGGGGCTAATATSGSASGGGGEGHAPLYDPSLFSSSAPLCSFMAGTQFFPPPRS</sequence>
<comment type="subcellular location">
    <subcellularLocation>
        <location evidence="1">Nucleus</location>
    </subcellularLocation>
</comment>
<protein>
    <submittedName>
        <fullName evidence="9">Uncharacterized protein</fullName>
    </submittedName>
</protein>
<evidence type="ECO:0000256" key="6">
    <source>
        <dbReference type="ARBA" id="ARBA00023159"/>
    </source>
</evidence>
<feature type="region of interest" description="Disordered" evidence="8">
    <location>
        <begin position="188"/>
        <end position="234"/>
    </location>
</feature>
<dbReference type="GO" id="GO:0003677">
    <property type="term" value="F:DNA binding"/>
    <property type="evidence" value="ECO:0007669"/>
    <property type="project" value="UniProtKB-KW"/>
</dbReference>
<dbReference type="GO" id="GO:0005634">
    <property type="term" value="C:nucleus"/>
    <property type="evidence" value="ECO:0007669"/>
    <property type="project" value="UniProtKB-SubCell"/>
</dbReference>
<evidence type="ECO:0000313" key="10">
    <source>
        <dbReference type="Proteomes" id="UP000249390"/>
    </source>
</evidence>
<proteinExistence type="inferred from homology"/>
<keyword evidence="5" id="KW-0238">DNA-binding</keyword>
<feature type="region of interest" description="Disordered" evidence="8">
    <location>
        <begin position="297"/>
        <end position="316"/>
    </location>
</feature>
<feature type="region of interest" description="Disordered" evidence="8">
    <location>
        <begin position="1"/>
        <end position="38"/>
    </location>
</feature>
<dbReference type="GO" id="GO:0003700">
    <property type="term" value="F:DNA-binding transcription factor activity"/>
    <property type="evidence" value="ECO:0007669"/>
    <property type="project" value="InterPro"/>
</dbReference>
<gene>
    <name evidence="9" type="ORF">DM860_004823</name>
</gene>
<dbReference type="PANTHER" id="PTHR31604">
    <property type="entry name" value="PROTEIN LATERAL ROOT PRIMORDIUM 1"/>
    <property type="match status" value="1"/>
</dbReference>
<evidence type="ECO:0000256" key="2">
    <source>
        <dbReference type="ARBA" id="ARBA00006911"/>
    </source>
</evidence>
<feature type="compositionally biased region" description="Gly residues" evidence="8">
    <location>
        <begin position="1"/>
        <end position="10"/>
    </location>
</feature>
<dbReference type="InterPro" id="IPR007818">
    <property type="entry name" value="SHI"/>
</dbReference>
<evidence type="ECO:0000256" key="5">
    <source>
        <dbReference type="ARBA" id="ARBA00023125"/>
    </source>
</evidence>
<reference evidence="9 10" key="1">
    <citation type="submission" date="2018-06" db="EMBL/GenBank/DDBJ databases">
        <title>The Genome of Cuscuta australis (Dodder) Provides Insight into the Evolution of Plant Parasitism.</title>
        <authorList>
            <person name="Liu H."/>
        </authorList>
    </citation>
    <scope>NUCLEOTIDE SEQUENCE [LARGE SCALE GENOMIC DNA]</scope>
    <source>
        <strain evidence="10">cv. Yunnan</strain>
        <tissue evidence="9">Vines</tissue>
    </source>
</reference>
<evidence type="ECO:0000256" key="1">
    <source>
        <dbReference type="ARBA" id="ARBA00004123"/>
    </source>
</evidence>
<dbReference type="PANTHER" id="PTHR31604:SF4">
    <property type="entry name" value="PROTEIN SHORT INTERNODES"/>
    <property type="match status" value="1"/>
</dbReference>
<keyword evidence="4" id="KW-0862">Zinc</keyword>
<dbReference type="GO" id="GO:0045893">
    <property type="term" value="P:positive regulation of DNA-templated transcription"/>
    <property type="evidence" value="ECO:0007669"/>
    <property type="project" value="TreeGrafter"/>
</dbReference>
<evidence type="ECO:0000313" key="9">
    <source>
        <dbReference type="EMBL" id="RAL46544.1"/>
    </source>
</evidence>
<dbReference type="GO" id="GO:0046872">
    <property type="term" value="F:metal ion binding"/>
    <property type="evidence" value="ECO:0007669"/>
    <property type="project" value="UniProtKB-KW"/>
</dbReference>
<keyword evidence="3" id="KW-0479">Metal-binding</keyword>
<name>A0A328DLR8_9ASTE</name>
<dbReference type="Proteomes" id="UP000249390">
    <property type="component" value="Unassembled WGS sequence"/>
</dbReference>
<dbReference type="AlphaFoldDB" id="A0A328DLR8"/>
<feature type="compositionally biased region" description="Polar residues" evidence="8">
    <location>
        <begin position="22"/>
        <end position="35"/>
    </location>
</feature>
<evidence type="ECO:0000256" key="4">
    <source>
        <dbReference type="ARBA" id="ARBA00022833"/>
    </source>
</evidence>
<organism evidence="9 10">
    <name type="scientific">Cuscuta australis</name>
    <dbReference type="NCBI Taxonomy" id="267555"/>
    <lineage>
        <taxon>Eukaryota</taxon>
        <taxon>Viridiplantae</taxon>
        <taxon>Streptophyta</taxon>
        <taxon>Embryophyta</taxon>
        <taxon>Tracheophyta</taxon>
        <taxon>Spermatophyta</taxon>
        <taxon>Magnoliopsida</taxon>
        <taxon>eudicotyledons</taxon>
        <taxon>Gunneridae</taxon>
        <taxon>Pentapetalae</taxon>
        <taxon>asterids</taxon>
        <taxon>lamiids</taxon>
        <taxon>Solanales</taxon>
        <taxon>Convolvulaceae</taxon>
        <taxon>Cuscuteae</taxon>
        <taxon>Cuscuta</taxon>
        <taxon>Cuscuta subgen. Grammica</taxon>
        <taxon>Cuscuta sect. Cleistogrammica</taxon>
    </lineage>
</organism>
<keyword evidence="7" id="KW-0539">Nucleus</keyword>
<dbReference type="InterPro" id="IPR006510">
    <property type="entry name" value="Znf_LRP1"/>
</dbReference>
<dbReference type="NCBIfam" id="TIGR01623">
    <property type="entry name" value="put_zinc_LRP1"/>
    <property type="match status" value="1"/>
</dbReference>
<feature type="compositionally biased region" description="Low complexity" evidence="8">
    <location>
        <begin position="188"/>
        <end position="210"/>
    </location>
</feature>
<keyword evidence="6" id="KW-0010">Activator</keyword>
<keyword evidence="10" id="KW-1185">Reference proteome</keyword>
<accession>A0A328DLR8</accession>
<dbReference type="EMBL" id="NQVE01000122">
    <property type="protein sequence ID" value="RAL46544.1"/>
    <property type="molecule type" value="Genomic_DNA"/>
</dbReference>
<dbReference type="InterPro" id="IPR006511">
    <property type="entry name" value="SHI_C"/>
</dbReference>